<feature type="transmembrane region" description="Helical" evidence="1">
    <location>
        <begin position="76"/>
        <end position="96"/>
    </location>
</feature>
<evidence type="ECO:0000313" key="3">
    <source>
        <dbReference type="Proteomes" id="UP001302429"/>
    </source>
</evidence>
<proteinExistence type="predicted"/>
<feature type="transmembrane region" description="Helical" evidence="1">
    <location>
        <begin position="180"/>
        <end position="201"/>
    </location>
</feature>
<keyword evidence="1" id="KW-1133">Transmembrane helix</keyword>
<evidence type="ECO:0000313" key="2">
    <source>
        <dbReference type="EMBL" id="WOE75485.1"/>
    </source>
</evidence>
<feature type="transmembrane region" description="Helical" evidence="1">
    <location>
        <begin position="6"/>
        <end position="29"/>
    </location>
</feature>
<reference evidence="2 3" key="1">
    <citation type="submission" date="2023-10" db="EMBL/GenBank/DDBJ databases">
        <title>Complete genome sequence of a Sphingomonadaceae bacterium.</title>
        <authorList>
            <person name="Yan C."/>
        </authorList>
    </citation>
    <scope>NUCLEOTIDE SEQUENCE [LARGE SCALE GENOMIC DNA]</scope>
    <source>
        <strain evidence="2 3">SCSIO 66989</strain>
    </source>
</reference>
<feature type="transmembrane region" description="Helical" evidence="1">
    <location>
        <begin position="142"/>
        <end position="160"/>
    </location>
</feature>
<feature type="transmembrane region" description="Helical" evidence="1">
    <location>
        <begin position="207"/>
        <end position="226"/>
    </location>
</feature>
<evidence type="ECO:0000256" key="1">
    <source>
        <dbReference type="SAM" id="Phobius"/>
    </source>
</evidence>
<dbReference type="AlphaFoldDB" id="A0AA97I270"/>
<evidence type="ECO:0008006" key="4">
    <source>
        <dbReference type="Google" id="ProtNLM"/>
    </source>
</evidence>
<keyword evidence="1" id="KW-0472">Membrane</keyword>
<name>A0AA97I270_9SPHN</name>
<gene>
    <name evidence="2" type="ORF">RB602_01870</name>
</gene>
<dbReference type="KEGG" id="acoa:RB602_01870"/>
<keyword evidence="3" id="KW-1185">Reference proteome</keyword>
<keyword evidence="1" id="KW-0812">Transmembrane</keyword>
<dbReference type="Proteomes" id="UP001302429">
    <property type="component" value="Chromosome"/>
</dbReference>
<sequence length="235" mass="25951">MHLFEVLVVLHVIAGSTGLISFWVPIIARKGAKAHRKWGRIACYAFMTAGALAIAMALLSLYGPEERIPSITDRELFAGLFGWFMLYLGLLTIGFADYGLAVVKHGRKRIALRAPRYQLVMLAVILSGLWCAYFGFRVEHPLMVLVAAVGLVAMALQLRFVWRSSAPPPMAYIGEHFRALVGMGISAYTAFLSVGLIRMIPEQVFNPLIWTGPSIIGVGLIIYFTIQANQKRGAR</sequence>
<organism evidence="2 3">
    <name type="scientific">Alterisphingorhabdus coralli</name>
    <dbReference type="NCBI Taxonomy" id="3071408"/>
    <lineage>
        <taxon>Bacteria</taxon>
        <taxon>Pseudomonadati</taxon>
        <taxon>Pseudomonadota</taxon>
        <taxon>Alphaproteobacteria</taxon>
        <taxon>Sphingomonadales</taxon>
        <taxon>Sphingomonadaceae</taxon>
        <taxon>Alterisphingorhabdus (ex Yan et al. 2024)</taxon>
    </lineage>
</organism>
<dbReference type="RefSeq" id="WP_317082437.1">
    <property type="nucleotide sequence ID" value="NZ_CP136594.1"/>
</dbReference>
<accession>A0AA97I270</accession>
<protein>
    <recommendedName>
        <fullName evidence="4">DUF2306 domain-containing protein</fullName>
    </recommendedName>
</protein>
<feature type="transmembrane region" description="Helical" evidence="1">
    <location>
        <begin position="117"/>
        <end position="136"/>
    </location>
</feature>
<feature type="transmembrane region" description="Helical" evidence="1">
    <location>
        <begin position="41"/>
        <end position="64"/>
    </location>
</feature>
<dbReference type="EMBL" id="CP136594">
    <property type="protein sequence ID" value="WOE75485.1"/>
    <property type="molecule type" value="Genomic_DNA"/>
</dbReference>